<evidence type="ECO:0000313" key="2">
    <source>
        <dbReference type="EMBL" id="KIW10690.1"/>
    </source>
</evidence>
<keyword evidence="3" id="KW-1185">Reference proteome</keyword>
<feature type="compositionally biased region" description="Polar residues" evidence="1">
    <location>
        <begin position="28"/>
        <end position="37"/>
    </location>
</feature>
<reference evidence="2 3" key="1">
    <citation type="submission" date="2015-01" db="EMBL/GenBank/DDBJ databases">
        <title>The Genome Sequence of Exophiala spinifera CBS89968.</title>
        <authorList>
            <consortium name="The Broad Institute Genomics Platform"/>
            <person name="Cuomo C."/>
            <person name="de Hoog S."/>
            <person name="Gorbushina A."/>
            <person name="Stielow B."/>
            <person name="Teixiera M."/>
            <person name="Abouelleil A."/>
            <person name="Chapman S.B."/>
            <person name="Priest M."/>
            <person name="Young S.K."/>
            <person name="Wortman J."/>
            <person name="Nusbaum C."/>
            <person name="Birren B."/>
        </authorList>
    </citation>
    <scope>NUCLEOTIDE SEQUENCE [LARGE SCALE GENOMIC DNA]</scope>
    <source>
        <strain evidence="2 3">CBS 89968</strain>
    </source>
</reference>
<dbReference type="AlphaFoldDB" id="A0A0D2AW39"/>
<organism evidence="2 3">
    <name type="scientific">Exophiala spinifera</name>
    <dbReference type="NCBI Taxonomy" id="91928"/>
    <lineage>
        <taxon>Eukaryota</taxon>
        <taxon>Fungi</taxon>
        <taxon>Dikarya</taxon>
        <taxon>Ascomycota</taxon>
        <taxon>Pezizomycotina</taxon>
        <taxon>Eurotiomycetes</taxon>
        <taxon>Chaetothyriomycetidae</taxon>
        <taxon>Chaetothyriales</taxon>
        <taxon>Herpotrichiellaceae</taxon>
        <taxon>Exophiala</taxon>
    </lineage>
</organism>
<accession>A0A0D2AW39</accession>
<gene>
    <name evidence="2" type="ORF">PV08_11654</name>
</gene>
<dbReference type="STRING" id="91928.A0A0D2AW39"/>
<feature type="compositionally biased region" description="Low complexity" evidence="1">
    <location>
        <begin position="64"/>
        <end position="76"/>
    </location>
</feature>
<evidence type="ECO:0000313" key="3">
    <source>
        <dbReference type="Proteomes" id="UP000053328"/>
    </source>
</evidence>
<evidence type="ECO:0000256" key="1">
    <source>
        <dbReference type="SAM" id="MobiDB-lite"/>
    </source>
</evidence>
<dbReference type="EMBL" id="KN847500">
    <property type="protein sequence ID" value="KIW10690.1"/>
    <property type="molecule type" value="Genomic_DNA"/>
</dbReference>
<dbReference type="PANTHER" id="PTHR47785:SF4">
    <property type="entry name" value="ZN(II)2CYS6 TRANSCRIPTION FACTOR (EUROFUNG)"/>
    <property type="match status" value="1"/>
</dbReference>
<dbReference type="GeneID" id="27338737"/>
<protein>
    <recommendedName>
        <fullName evidence="4">Transcription factor domain-containing protein</fullName>
    </recommendedName>
</protein>
<dbReference type="OrthoDB" id="3532498at2759"/>
<dbReference type="RefSeq" id="XP_016230906.1">
    <property type="nucleotide sequence ID" value="XM_016385962.1"/>
</dbReference>
<dbReference type="HOGENOM" id="CLU_035732_0_0_1"/>
<name>A0A0D2AW39_9EURO</name>
<sequence>MPARSMPVPTTLLLLERIVALEDRLDSESSQLCTSNSPHERFNKYRSSSRHARSPEAGLGNYPATTATTATSSTSTGLSPEDAGSAPPDLLAISAEVHPIVSSNAFELVKASAYRLDMTGSALNVDCRMMESPAVNGQAYFDAELDQTSAILPLVTIFLNVVCPLFPIICDQKLHETTAAVLAQGLRNDLPSCMIILVVSLAKLYSQTNMQVPDLLADFETAAKLLSALPMHLTLEYAQSQVLCALFLLKRHQVLDAWKWLHAGCSTLYSLIKRQEKMSRPQDERNTIRRMFWVIFNLERDITCEIDTLPPSRLAELESYMPLPLGCDESSLSHLKAHTRLIYMFFLAETSLKLILFRTKSLWTHTSRGREAEPAILANSPVVLELKKQLDVWEDNLPVSLDWKREATKGGEPQLAIRLRLTFWLARFYLFEPVILHVLDNVGSQFSLDVWTSFTHGLSAGTTLVRELLKERLGIDCITGKRQVQASHL</sequence>
<evidence type="ECO:0008006" key="4">
    <source>
        <dbReference type="Google" id="ProtNLM"/>
    </source>
</evidence>
<dbReference type="VEuPathDB" id="FungiDB:PV08_11654"/>
<dbReference type="Proteomes" id="UP000053328">
    <property type="component" value="Unassembled WGS sequence"/>
</dbReference>
<dbReference type="PANTHER" id="PTHR47785">
    <property type="entry name" value="ZN(II)2CYS6 TRANSCRIPTION FACTOR (EUROFUNG)-RELATED-RELATED"/>
    <property type="match status" value="1"/>
</dbReference>
<dbReference type="InterPro" id="IPR053181">
    <property type="entry name" value="EcdB-like_regulator"/>
</dbReference>
<feature type="region of interest" description="Disordered" evidence="1">
    <location>
        <begin position="27"/>
        <end position="85"/>
    </location>
</feature>
<proteinExistence type="predicted"/>
<dbReference type="CDD" id="cd12148">
    <property type="entry name" value="fungal_TF_MHR"/>
    <property type="match status" value="1"/>
</dbReference>